<evidence type="ECO:0000313" key="3">
    <source>
        <dbReference type="EMBL" id="TXI37287.1"/>
    </source>
</evidence>
<feature type="chain" id="PRO_5023091425" evidence="1">
    <location>
        <begin position="27"/>
        <end position="176"/>
    </location>
</feature>
<keyword evidence="1" id="KW-0732">Signal</keyword>
<dbReference type="EMBL" id="SSGG01000061">
    <property type="protein sequence ID" value="TXI37287.1"/>
    <property type="molecule type" value="Genomic_DNA"/>
</dbReference>
<dbReference type="Proteomes" id="UP000321374">
    <property type="component" value="Unassembled WGS sequence"/>
</dbReference>
<dbReference type="NCBIfam" id="TIGR02595">
    <property type="entry name" value="PEP_CTERM"/>
    <property type="match status" value="1"/>
</dbReference>
<reference evidence="3 4" key="1">
    <citation type="submission" date="2018-09" db="EMBL/GenBank/DDBJ databases">
        <title>Metagenome Assembled Genomes from an Advanced Water Purification Facility.</title>
        <authorList>
            <person name="Stamps B.W."/>
            <person name="Spear J.R."/>
        </authorList>
    </citation>
    <scope>NUCLEOTIDE SEQUENCE [LARGE SCALE GENOMIC DNA]</scope>
    <source>
        <strain evidence="3">Bin_42_2</strain>
    </source>
</reference>
<proteinExistence type="predicted"/>
<comment type="caution">
    <text evidence="3">The sequence shown here is derived from an EMBL/GenBank/DDBJ whole genome shotgun (WGS) entry which is preliminary data.</text>
</comment>
<feature type="domain" description="Ice-binding protein C-terminal" evidence="2">
    <location>
        <begin position="148"/>
        <end position="172"/>
    </location>
</feature>
<protein>
    <submittedName>
        <fullName evidence="3">PEP-CTERM sorting domain-containing protein</fullName>
    </submittedName>
</protein>
<feature type="signal peptide" evidence="1">
    <location>
        <begin position="1"/>
        <end position="26"/>
    </location>
</feature>
<evidence type="ECO:0000313" key="4">
    <source>
        <dbReference type="Proteomes" id="UP000321374"/>
    </source>
</evidence>
<name>A0A5C7WHR7_METME</name>
<gene>
    <name evidence="3" type="ORF">E6Q51_03700</name>
</gene>
<dbReference type="NCBIfam" id="NF038126">
    <property type="entry name" value="PEP_CTERM_FxDxF"/>
    <property type="match status" value="1"/>
</dbReference>
<dbReference type="Pfam" id="PF07589">
    <property type="entry name" value="PEP-CTERM"/>
    <property type="match status" value="1"/>
</dbReference>
<dbReference type="InterPro" id="IPR013424">
    <property type="entry name" value="Ice-binding_C"/>
</dbReference>
<organism evidence="3 4">
    <name type="scientific">Methylophilus methylotrophus</name>
    <name type="common">Bacterium W3A1</name>
    <dbReference type="NCBI Taxonomy" id="17"/>
    <lineage>
        <taxon>Bacteria</taxon>
        <taxon>Pseudomonadati</taxon>
        <taxon>Pseudomonadota</taxon>
        <taxon>Betaproteobacteria</taxon>
        <taxon>Nitrosomonadales</taxon>
        <taxon>Methylophilaceae</taxon>
        <taxon>Methylophilus</taxon>
    </lineage>
</organism>
<evidence type="ECO:0000259" key="2">
    <source>
        <dbReference type="Pfam" id="PF07589"/>
    </source>
</evidence>
<evidence type="ECO:0000256" key="1">
    <source>
        <dbReference type="SAM" id="SignalP"/>
    </source>
</evidence>
<dbReference type="AlphaFoldDB" id="A0A5C7WHR7"/>
<accession>A0A5C7WHR7</accession>
<sequence>MGMLKLKTMLLTTALVSTAFVGNAYATTASIAYGNTELTVVAPRASGVTGSFTFTDLYNLTLTGPSSFSAYVSEIEKDIAFIDGSGGLNTFNVYNISNPTFQYGLYNSLNQLVTNTSSLSAGTYQFRVSGTATGTLGGQYFIGLNVSAVPEPEMALSMLFGLAAIGAVVRRKAKSA</sequence>